<dbReference type="GeneTree" id="ENSGT01140000282748"/>
<evidence type="ECO:0000313" key="4">
    <source>
        <dbReference type="Proteomes" id="UP000265120"/>
    </source>
</evidence>
<accession>A0A3P8UUW3</accession>
<dbReference type="SMART" id="SM00131">
    <property type="entry name" value="KU"/>
    <property type="match status" value="1"/>
</dbReference>
<reference evidence="3" key="2">
    <citation type="submission" date="2025-08" db="UniProtKB">
        <authorList>
            <consortium name="Ensembl"/>
        </authorList>
    </citation>
    <scope>IDENTIFICATION</scope>
</reference>
<keyword evidence="1" id="KW-1015">Disulfide bond</keyword>
<dbReference type="InParanoid" id="A0A3P8UUW3"/>
<organism evidence="3 4">
    <name type="scientific">Cynoglossus semilaevis</name>
    <name type="common">Tongue sole</name>
    <dbReference type="NCBI Taxonomy" id="244447"/>
    <lineage>
        <taxon>Eukaryota</taxon>
        <taxon>Metazoa</taxon>
        <taxon>Chordata</taxon>
        <taxon>Craniata</taxon>
        <taxon>Vertebrata</taxon>
        <taxon>Euteleostomi</taxon>
        <taxon>Actinopterygii</taxon>
        <taxon>Neopterygii</taxon>
        <taxon>Teleostei</taxon>
        <taxon>Neoteleostei</taxon>
        <taxon>Acanthomorphata</taxon>
        <taxon>Carangaria</taxon>
        <taxon>Pleuronectiformes</taxon>
        <taxon>Pleuronectoidei</taxon>
        <taxon>Cynoglossidae</taxon>
        <taxon>Cynoglossinae</taxon>
        <taxon>Cynoglossus</taxon>
    </lineage>
</organism>
<dbReference type="AlphaFoldDB" id="A0A3P8UUW3"/>
<dbReference type="PROSITE" id="PS50279">
    <property type="entry name" value="BPTI_KUNITZ_2"/>
    <property type="match status" value="1"/>
</dbReference>
<proteinExistence type="predicted"/>
<dbReference type="Pfam" id="PF00014">
    <property type="entry name" value="Kunitz_BPTI"/>
    <property type="match status" value="1"/>
</dbReference>
<dbReference type="PANTHER" id="PTHR10083:SF374">
    <property type="entry name" value="BPTI_KUNITZ INHIBITOR DOMAIN-CONTAINING PROTEIN"/>
    <property type="match status" value="1"/>
</dbReference>
<dbReference type="PRINTS" id="PR00759">
    <property type="entry name" value="BASICPTASE"/>
</dbReference>
<keyword evidence="4" id="KW-1185">Reference proteome</keyword>
<dbReference type="PROSITE" id="PS00280">
    <property type="entry name" value="BPTI_KUNITZ_1"/>
    <property type="match status" value="1"/>
</dbReference>
<evidence type="ECO:0000313" key="3">
    <source>
        <dbReference type="Ensembl" id="ENSCSEP00000004045.1"/>
    </source>
</evidence>
<dbReference type="InterPro" id="IPR050098">
    <property type="entry name" value="TFPI/VKTCI-like"/>
</dbReference>
<dbReference type="SUPFAM" id="SSF57362">
    <property type="entry name" value="BPTI-like"/>
    <property type="match status" value="1"/>
</dbReference>
<dbReference type="FunFam" id="4.10.410.10:FF:000017">
    <property type="entry name" value="papilin isoform X2"/>
    <property type="match status" value="1"/>
</dbReference>
<dbReference type="GO" id="GO:0004867">
    <property type="term" value="F:serine-type endopeptidase inhibitor activity"/>
    <property type="evidence" value="ECO:0007669"/>
    <property type="project" value="InterPro"/>
</dbReference>
<feature type="domain" description="BPTI/Kunitz inhibitor" evidence="2">
    <location>
        <begin position="45"/>
        <end position="95"/>
    </location>
</feature>
<name>A0A3P8UUW3_CYNSE</name>
<dbReference type="InterPro" id="IPR002223">
    <property type="entry name" value="Kunitz_BPTI"/>
</dbReference>
<dbReference type="Proteomes" id="UP000265120">
    <property type="component" value="Chromosome 11"/>
</dbReference>
<dbReference type="Gene3D" id="4.10.410.10">
    <property type="entry name" value="Pancreatic trypsin inhibitor Kunitz domain"/>
    <property type="match status" value="1"/>
</dbReference>
<dbReference type="PANTHER" id="PTHR10083">
    <property type="entry name" value="KUNITZ-TYPE PROTEASE INHIBITOR-RELATED"/>
    <property type="match status" value="1"/>
</dbReference>
<sequence length="121" mass="14248">MYSVCVCVCVCVTQVRLTKRNQEKRLKLNQANQQMLTRRKQPDLCQLPMEEGSCGRYTLRWYFNPQRRACRPFVYSGCEGNDNRFLHLEDCEEACLEEADGTHTHTHTHPHCTYFKVLFSV</sequence>
<protein>
    <recommendedName>
        <fullName evidence="2">BPTI/Kunitz inhibitor domain-containing protein</fullName>
    </recommendedName>
</protein>
<evidence type="ECO:0000256" key="1">
    <source>
        <dbReference type="ARBA" id="ARBA00023157"/>
    </source>
</evidence>
<dbReference type="InterPro" id="IPR036880">
    <property type="entry name" value="Kunitz_BPTI_sf"/>
</dbReference>
<reference evidence="3 4" key="1">
    <citation type="journal article" date="2014" name="Nat. Genet.">
        <title>Whole-genome sequence of a flatfish provides insights into ZW sex chromosome evolution and adaptation to a benthic lifestyle.</title>
        <authorList>
            <person name="Chen S."/>
            <person name="Zhang G."/>
            <person name="Shao C."/>
            <person name="Huang Q."/>
            <person name="Liu G."/>
            <person name="Zhang P."/>
            <person name="Song W."/>
            <person name="An N."/>
            <person name="Chalopin D."/>
            <person name="Volff J.N."/>
            <person name="Hong Y."/>
            <person name="Li Q."/>
            <person name="Sha Z."/>
            <person name="Zhou H."/>
            <person name="Xie M."/>
            <person name="Yu Q."/>
            <person name="Liu Y."/>
            <person name="Xiang H."/>
            <person name="Wang N."/>
            <person name="Wu K."/>
            <person name="Yang C."/>
            <person name="Zhou Q."/>
            <person name="Liao X."/>
            <person name="Yang L."/>
            <person name="Hu Q."/>
            <person name="Zhang J."/>
            <person name="Meng L."/>
            <person name="Jin L."/>
            <person name="Tian Y."/>
            <person name="Lian J."/>
            <person name="Yang J."/>
            <person name="Miao G."/>
            <person name="Liu S."/>
            <person name="Liang Z."/>
            <person name="Yan F."/>
            <person name="Li Y."/>
            <person name="Sun B."/>
            <person name="Zhang H."/>
            <person name="Zhang J."/>
            <person name="Zhu Y."/>
            <person name="Du M."/>
            <person name="Zhao Y."/>
            <person name="Schartl M."/>
            <person name="Tang Q."/>
            <person name="Wang J."/>
        </authorList>
    </citation>
    <scope>NUCLEOTIDE SEQUENCE</scope>
</reference>
<dbReference type="InterPro" id="IPR020901">
    <property type="entry name" value="Prtase_inh_Kunz-CS"/>
</dbReference>
<reference evidence="3" key="3">
    <citation type="submission" date="2025-09" db="UniProtKB">
        <authorList>
            <consortium name="Ensembl"/>
        </authorList>
    </citation>
    <scope>IDENTIFICATION</scope>
</reference>
<dbReference type="GO" id="GO:0005615">
    <property type="term" value="C:extracellular space"/>
    <property type="evidence" value="ECO:0007669"/>
    <property type="project" value="TreeGrafter"/>
</dbReference>
<evidence type="ECO:0000259" key="2">
    <source>
        <dbReference type="PROSITE" id="PS50279"/>
    </source>
</evidence>
<dbReference type="Ensembl" id="ENSCSET00000004094.1">
    <property type="protein sequence ID" value="ENSCSEP00000004045.1"/>
    <property type="gene ID" value="ENSCSEG00000002638.1"/>
</dbReference>